<dbReference type="AlphaFoldDB" id="X6MJX4"/>
<gene>
    <name evidence="3" type="ORF">RFI_23200</name>
</gene>
<feature type="domain" description="WH2" evidence="2">
    <location>
        <begin position="465"/>
        <end position="482"/>
    </location>
</feature>
<feature type="compositionally biased region" description="Acidic residues" evidence="1">
    <location>
        <begin position="511"/>
        <end position="525"/>
    </location>
</feature>
<dbReference type="Proteomes" id="UP000023152">
    <property type="component" value="Unassembled WGS sequence"/>
</dbReference>
<feature type="compositionally biased region" description="Basic and acidic residues" evidence="1">
    <location>
        <begin position="480"/>
        <end position="497"/>
    </location>
</feature>
<feature type="region of interest" description="Disordered" evidence="1">
    <location>
        <begin position="370"/>
        <end position="432"/>
    </location>
</feature>
<sequence length="525" mass="60119">MIGLLTQMNLLSKHASEVFGGVEKSSIKKWKIDVLKEANTNLERIDKCKKRLVTIEEQIPATERRLLEKAPSFSMITHTLAKNGKEVILCEFCFVLFFLYVHTTYDQGLLFRRERASMEVNRRRANAEKPPDISSMDRFADDGKPCIKKFTDADFFMNEWLEAERLRGEEQKRKRKEKKKNELRGRGKFNKYKQILLFFVYLKKKRKKEQRVVTKKILKVQKKTYNTLGAEFTSKDAAKTEEYIEVKGFNNLDGAESTEGNNEYEPRTSAARTTPDGEAPATKTTTSSMTPTPGAPSTGAPTSFADTQASSKKQEDDEGDELDKMQTEIDDNAEEHQKNETVIFNEPHQAQSSYAISVTVPTDVPIQQSRPAIPVSSYDAIPQNMEEDDQREIMTPEMMIYRSRQQAEERMAREEEERKKSAEKQKANNLMPIKGTGLLAQIRDVQSRGNLKKVEQAERVVAQDQRTMLLDSIKSKQKLKHVESNPAPKEEPKKEEGGIFEVLKRRKFMEESEESSGSEWGSESD</sequence>
<feature type="region of interest" description="Disordered" evidence="1">
    <location>
        <begin position="472"/>
        <end position="525"/>
    </location>
</feature>
<accession>X6MJX4</accession>
<proteinExistence type="predicted"/>
<keyword evidence="4" id="KW-1185">Reference proteome</keyword>
<dbReference type="OrthoDB" id="1060785at2759"/>
<dbReference type="InterPro" id="IPR003124">
    <property type="entry name" value="WH2_dom"/>
</dbReference>
<evidence type="ECO:0000313" key="4">
    <source>
        <dbReference type="Proteomes" id="UP000023152"/>
    </source>
</evidence>
<evidence type="ECO:0000256" key="1">
    <source>
        <dbReference type="SAM" id="MobiDB-lite"/>
    </source>
</evidence>
<protein>
    <recommendedName>
        <fullName evidence="2">WH2 domain-containing protein</fullName>
    </recommendedName>
</protein>
<evidence type="ECO:0000259" key="2">
    <source>
        <dbReference type="PROSITE" id="PS51082"/>
    </source>
</evidence>
<feature type="compositionally biased region" description="Basic and acidic residues" evidence="1">
    <location>
        <begin position="405"/>
        <end position="426"/>
    </location>
</feature>
<reference evidence="3 4" key="1">
    <citation type="journal article" date="2013" name="Curr. Biol.">
        <title>The Genome of the Foraminiferan Reticulomyxa filosa.</title>
        <authorList>
            <person name="Glockner G."/>
            <person name="Hulsmann N."/>
            <person name="Schleicher M."/>
            <person name="Noegel A.A."/>
            <person name="Eichinger L."/>
            <person name="Gallinger C."/>
            <person name="Pawlowski J."/>
            <person name="Sierra R."/>
            <person name="Euteneuer U."/>
            <person name="Pillet L."/>
            <person name="Moustafa A."/>
            <person name="Platzer M."/>
            <person name="Groth M."/>
            <person name="Szafranski K."/>
            <person name="Schliwa M."/>
        </authorList>
    </citation>
    <scope>NUCLEOTIDE SEQUENCE [LARGE SCALE GENOMIC DNA]</scope>
</reference>
<feature type="compositionally biased region" description="Low complexity" evidence="1">
    <location>
        <begin position="279"/>
        <end position="303"/>
    </location>
</feature>
<dbReference type="Gene3D" id="6.10.280.150">
    <property type="match status" value="2"/>
</dbReference>
<dbReference type="EMBL" id="ASPP01020178">
    <property type="protein sequence ID" value="ETO14169.1"/>
    <property type="molecule type" value="Genomic_DNA"/>
</dbReference>
<evidence type="ECO:0000313" key="3">
    <source>
        <dbReference type="EMBL" id="ETO14169.1"/>
    </source>
</evidence>
<feature type="region of interest" description="Disordered" evidence="1">
    <location>
        <begin position="251"/>
        <end position="337"/>
    </location>
</feature>
<organism evidence="3 4">
    <name type="scientific">Reticulomyxa filosa</name>
    <dbReference type="NCBI Taxonomy" id="46433"/>
    <lineage>
        <taxon>Eukaryota</taxon>
        <taxon>Sar</taxon>
        <taxon>Rhizaria</taxon>
        <taxon>Retaria</taxon>
        <taxon>Foraminifera</taxon>
        <taxon>Monothalamids</taxon>
        <taxon>Reticulomyxidae</taxon>
        <taxon>Reticulomyxa</taxon>
    </lineage>
</organism>
<dbReference type="PROSITE" id="PS51082">
    <property type="entry name" value="WH2"/>
    <property type="match status" value="1"/>
</dbReference>
<name>X6MJX4_RETFI</name>
<comment type="caution">
    <text evidence="3">The sequence shown here is derived from an EMBL/GenBank/DDBJ whole genome shotgun (WGS) entry which is preliminary data.</text>
</comment>
<dbReference type="GO" id="GO:0003779">
    <property type="term" value="F:actin binding"/>
    <property type="evidence" value="ECO:0007669"/>
    <property type="project" value="InterPro"/>
</dbReference>